<keyword evidence="5" id="KW-1185">Reference proteome</keyword>
<name>A0ABR9QGE6_9BACI</name>
<comment type="caution">
    <text evidence="4">The sequence shown here is derived from an EMBL/GenBank/DDBJ whole genome shotgun (WGS) entry which is preliminary data.</text>
</comment>
<dbReference type="InterPro" id="IPR050682">
    <property type="entry name" value="ModA/WtpA"/>
</dbReference>
<evidence type="ECO:0000256" key="1">
    <source>
        <dbReference type="ARBA" id="ARBA00009175"/>
    </source>
</evidence>
<dbReference type="SUPFAM" id="SSF53850">
    <property type="entry name" value="Periplasmic binding protein-like II"/>
    <property type="match status" value="1"/>
</dbReference>
<gene>
    <name evidence="4" type="primary">modA</name>
    <name evidence="4" type="ORF">IMZ08_05670</name>
</gene>
<evidence type="ECO:0000256" key="2">
    <source>
        <dbReference type="ARBA" id="ARBA00022723"/>
    </source>
</evidence>
<dbReference type="PANTHER" id="PTHR30632:SF0">
    <property type="entry name" value="SULFATE-BINDING PROTEIN"/>
    <property type="match status" value="1"/>
</dbReference>
<dbReference type="PANTHER" id="PTHR30632">
    <property type="entry name" value="MOLYBDATE-BINDING PERIPLASMIC PROTEIN"/>
    <property type="match status" value="1"/>
</dbReference>
<keyword evidence="3" id="KW-0732">Signal</keyword>
<accession>A0ABR9QGE6</accession>
<protein>
    <submittedName>
        <fullName evidence="4">Molybdate ABC transporter substrate-binding protein</fullName>
    </submittedName>
</protein>
<dbReference type="CDD" id="cd13537">
    <property type="entry name" value="PBP2_YvgL_like"/>
    <property type="match status" value="1"/>
</dbReference>
<dbReference type="Pfam" id="PF13531">
    <property type="entry name" value="SBP_bac_11"/>
    <property type="match status" value="1"/>
</dbReference>
<evidence type="ECO:0000313" key="5">
    <source>
        <dbReference type="Proteomes" id="UP001516662"/>
    </source>
</evidence>
<dbReference type="NCBIfam" id="TIGR01256">
    <property type="entry name" value="modA"/>
    <property type="match status" value="1"/>
</dbReference>
<dbReference type="InterPro" id="IPR041879">
    <property type="entry name" value="YvgL-like_PBP2"/>
</dbReference>
<proteinExistence type="inferred from homology"/>
<dbReference type="EMBL" id="JADCLJ010000011">
    <property type="protein sequence ID" value="MBE4907551.1"/>
    <property type="molecule type" value="Genomic_DNA"/>
</dbReference>
<dbReference type="Proteomes" id="UP001516662">
    <property type="component" value="Unassembled WGS sequence"/>
</dbReference>
<reference evidence="4 5" key="1">
    <citation type="submission" date="2020-10" db="EMBL/GenBank/DDBJ databases">
        <title>Bacillus sp. HD4P25, an endophyte from a halophyte.</title>
        <authorList>
            <person name="Sun J.-Q."/>
        </authorList>
    </citation>
    <scope>NUCLEOTIDE SEQUENCE [LARGE SCALE GENOMIC DNA]</scope>
    <source>
        <strain evidence="4 5">YIM 93174</strain>
    </source>
</reference>
<organism evidence="4 5">
    <name type="scientific">Litchfieldia luteola</name>
    <dbReference type="NCBI Taxonomy" id="682179"/>
    <lineage>
        <taxon>Bacteria</taxon>
        <taxon>Bacillati</taxon>
        <taxon>Bacillota</taxon>
        <taxon>Bacilli</taxon>
        <taxon>Bacillales</taxon>
        <taxon>Bacillaceae</taxon>
        <taxon>Litchfieldia</taxon>
    </lineage>
</organism>
<comment type="similarity">
    <text evidence="1">Belongs to the bacterial solute-binding protein ModA family.</text>
</comment>
<keyword evidence="2" id="KW-0479">Metal-binding</keyword>
<dbReference type="Gene3D" id="3.40.190.10">
    <property type="entry name" value="Periplasmic binding protein-like II"/>
    <property type="match status" value="2"/>
</dbReference>
<sequence>MLVISTGCSNLETDNEQKDKDIQVGLTISAAASLTDALNAIKSKFEAKYPEIKITYNFGSSGTLQQQIIQGAPADLFFSAAEDKFYDLVEKGFITPDSGVDLVGNSLVLITPKENSKEIKMFEDLPSQGETISIGTPETVPAGNYAKEVLVKLGIWNSLEQKIVFAKDVRQVLTYVETGNVDAGIVYHTDALASAKIEIQEIAKEDTHSPIIYPLGILKESKNPNEAKLFFDFMQTEEALSILESYGFVGLLK</sequence>
<evidence type="ECO:0000313" key="4">
    <source>
        <dbReference type="EMBL" id="MBE4907551.1"/>
    </source>
</evidence>
<dbReference type="InterPro" id="IPR005950">
    <property type="entry name" value="ModA"/>
</dbReference>
<dbReference type="PIRSF" id="PIRSF004846">
    <property type="entry name" value="ModA"/>
    <property type="match status" value="1"/>
</dbReference>
<evidence type="ECO:0000256" key="3">
    <source>
        <dbReference type="ARBA" id="ARBA00022729"/>
    </source>
</evidence>